<sequence length="395" mass="44512">MKNQWFLLSLLATFLSFISCSEDDPFPTDGEDDMSFVHSVTVGDNAYVSLFKDLNVEQTSTQNSLVFAKESFLFTYEGNIYVLESMNARLYKYRVENGLLIQEKETMILPSGSLPAFLTFDSEEKAYISCVGLGKLYIINPTTMQKTGEIDLSEYAIGKESGDKNPEPGASVIRDGILYVGLAQDKSQFNPNTGAYVLLIDTKTDKPIKMISDNRATMATAYEYSGDPFVDEKGDLYIYCVGGFGYFANCTEGFLRIKKGETEFDKSYYFPIETISIPDIKGNKANYIYSKTYTGNGKLYGYFNVPGYVSNPPDYVNDKSMQTFEIDVYNKTVKKMNFDGTTGWSCSQCKAGDYMVFGMASTQGTGYYLYNYKEDKYEPLKIKTEGSPFKIQYLK</sequence>
<organism evidence="1 2">
    <name type="scientific">Odoribacter splanchnicus</name>
    <dbReference type="NCBI Taxonomy" id="28118"/>
    <lineage>
        <taxon>Bacteria</taxon>
        <taxon>Pseudomonadati</taxon>
        <taxon>Bacteroidota</taxon>
        <taxon>Bacteroidia</taxon>
        <taxon>Bacteroidales</taxon>
        <taxon>Odoribacteraceae</taxon>
        <taxon>Odoribacter</taxon>
    </lineage>
</organism>
<comment type="caution">
    <text evidence="1">The sequence shown here is derived from an EMBL/GenBank/DDBJ whole genome shotgun (WGS) entry which is preliminary data.</text>
</comment>
<gene>
    <name evidence="1" type="ORF">DXA53_19945</name>
</gene>
<evidence type="ECO:0000313" key="2">
    <source>
        <dbReference type="Proteomes" id="UP000284434"/>
    </source>
</evidence>
<name>A0A413I3X2_9BACT</name>
<dbReference type="RefSeq" id="WP_118104987.1">
    <property type="nucleotide sequence ID" value="NZ_JABWDG010000109.1"/>
</dbReference>
<dbReference type="AlphaFoldDB" id="A0A413I3X2"/>
<dbReference type="PROSITE" id="PS51257">
    <property type="entry name" value="PROKAR_LIPOPROTEIN"/>
    <property type="match status" value="1"/>
</dbReference>
<dbReference type="EMBL" id="QSCO01000053">
    <property type="protein sequence ID" value="RGY02102.1"/>
    <property type="molecule type" value="Genomic_DNA"/>
</dbReference>
<dbReference type="InterPro" id="IPR015943">
    <property type="entry name" value="WD40/YVTN_repeat-like_dom_sf"/>
</dbReference>
<proteinExistence type="predicted"/>
<dbReference type="Proteomes" id="UP000284434">
    <property type="component" value="Unassembled WGS sequence"/>
</dbReference>
<evidence type="ECO:0008006" key="3">
    <source>
        <dbReference type="Google" id="ProtNLM"/>
    </source>
</evidence>
<evidence type="ECO:0000313" key="1">
    <source>
        <dbReference type="EMBL" id="RGY02102.1"/>
    </source>
</evidence>
<protein>
    <recommendedName>
        <fullName evidence="3">Lipoprotein</fullName>
    </recommendedName>
</protein>
<reference evidence="1 2" key="1">
    <citation type="submission" date="2018-08" db="EMBL/GenBank/DDBJ databases">
        <title>A genome reference for cultivated species of the human gut microbiota.</title>
        <authorList>
            <person name="Zou Y."/>
            <person name="Xue W."/>
            <person name="Luo G."/>
        </authorList>
    </citation>
    <scope>NUCLEOTIDE SEQUENCE [LARGE SCALE GENOMIC DNA]</scope>
    <source>
        <strain evidence="1 2">OF03-11</strain>
    </source>
</reference>
<dbReference type="SUPFAM" id="SSF63829">
    <property type="entry name" value="Calcium-dependent phosphotriesterase"/>
    <property type="match status" value="1"/>
</dbReference>
<accession>A0A413I3X2</accession>
<dbReference type="Gene3D" id="2.130.10.10">
    <property type="entry name" value="YVTN repeat-like/Quinoprotein amine dehydrogenase"/>
    <property type="match status" value="1"/>
</dbReference>